<dbReference type="Proteomes" id="UP000321124">
    <property type="component" value="Chromosome"/>
</dbReference>
<proteinExistence type="predicted"/>
<gene>
    <name evidence="1" type="ORF">D0436_11700</name>
</gene>
<evidence type="ECO:0000313" key="2">
    <source>
        <dbReference type="Proteomes" id="UP000321124"/>
    </source>
</evidence>
<organism evidence="1 2">
    <name type="scientific">Shewanella decolorationis</name>
    <dbReference type="NCBI Taxonomy" id="256839"/>
    <lineage>
        <taxon>Bacteria</taxon>
        <taxon>Pseudomonadati</taxon>
        <taxon>Pseudomonadota</taxon>
        <taxon>Gammaproteobacteria</taxon>
        <taxon>Alteromonadales</taxon>
        <taxon>Shewanellaceae</taxon>
        <taxon>Shewanella</taxon>
    </lineage>
</organism>
<dbReference type="KEGG" id="sdeo:D0436_11700"/>
<accession>A0A5B8QYH1</accession>
<dbReference type="AlphaFoldDB" id="A0A5B8QYH1"/>
<sequence>MVSFKYELGRDSIELQASDWSGLERVYINGEIVSRKLNFGHQSEHQVKLKDGGLCLFKLFIDPLTNELTCRIYKRNQLVTSLKQGKKNLLQRQRLLQQGLLLGSSLVLLFMLLPL</sequence>
<evidence type="ECO:0000313" key="1">
    <source>
        <dbReference type="EMBL" id="QDZ91077.1"/>
    </source>
</evidence>
<name>A0A5B8QYH1_9GAMM</name>
<protein>
    <submittedName>
        <fullName evidence="1">Uncharacterized protein</fullName>
    </submittedName>
</protein>
<dbReference type="OrthoDB" id="6270251at2"/>
<reference evidence="1 2" key="1">
    <citation type="journal article" date="2019" name="Ecotoxicol. Environ. Saf.">
        <title>Microbial characterization of heavy metal resistant bacterial strains isolated from an electroplating wastewater treatment plant.</title>
        <authorList>
            <person name="Cai X."/>
            <person name="Zheng X."/>
            <person name="Zhang D."/>
            <person name="Iqbal W."/>
            <person name="Liu C."/>
            <person name="Yang B."/>
            <person name="Zhao X."/>
            <person name="Lu X."/>
            <person name="Mao Y."/>
        </authorList>
    </citation>
    <scope>NUCLEOTIDE SEQUENCE [LARGE SCALE GENOMIC DNA]</scope>
    <source>
        <strain evidence="1 2">Ni1-3</strain>
    </source>
</reference>
<dbReference type="RefSeq" id="WP_023265486.1">
    <property type="nucleotide sequence ID" value="NZ_BSOL01000031.1"/>
</dbReference>
<dbReference type="EMBL" id="CP031775">
    <property type="protein sequence ID" value="QDZ91077.1"/>
    <property type="molecule type" value="Genomic_DNA"/>
</dbReference>